<feature type="region of interest" description="Disordered" evidence="1">
    <location>
        <begin position="470"/>
        <end position="490"/>
    </location>
</feature>
<feature type="domain" description="Reverse transcriptase" evidence="2">
    <location>
        <begin position="1092"/>
        <end position="1394"/>
    </location>
</feature>
<feature type="compositionally biased region" description="Basic and acidic residues" evidence="1">
    <location>
        <begin position="54"/>
        <end position="68"/>
    </location>
</feature>
<evidence type="ECO:0000313" key="4">
    <source>
        <dbReference type="Proteomes" id="UP000265515"/>
    </source>
</evidence>
<evidence type="ECO:0000256" key="1">
    <source>
        <dbReference type="SAM" id="MobiDB-lite"/>
    </source>
</evidence>
<accession>A0A388LHR8</accession>
<dbReference type="InterPro" id="IPR043502">
    <property type="entry name" value="DNA/RNA_pol_sf"/>
</dbReference>
<protein>
    <recommendedName>
        <fullName evidence="2">Reverse transcriptase domain-containing protein</fullName>
    </recommendedName>
</protein>
<dbReference type="SUPFAM" id="SSF56672">
    <property type="entry name" value="DNA/RNA polymerases"/>
    <property type="match status" value="1"/>
</dbReference>
<dbReference type="InterPro" id="IPR000477">
    <property type="entry name" value="RT_dom"/>
</dbReference>
<name>A0A388LHR8_CHABU</name>
<dbReference type="Gene3D" id="2.40.70.10">
    <property type="entry name" value="Acid Proteases"/>
    <property type="match status" value="1"/>
</dbReference>
<dbReference type="Gramene" id="GBG81783">
    <property type="protein sequence ID" value="GBG81783"/>
    <property type="gene ID" value="CBR_g33961"/>
</dbReference>
<sequence>MTFRPPSRAGRAALAARTRSKGAPDSSHPTQDSPGPSGEKEMVEIPEDDEDEDEKLRKEEDEKAEERVKKRGAKASADKEQEGKKRKYKVRMEEGFDVEEMVDQLLEGHNDLMNLKDILASAPKLRDELKARLSRRLVASVRLWAETGTKMDWKSVACGCLDIVVKGKTCTTMVDTGAEMNLIKEEHALRLGMEIDRSDNGVLMGANSRSVFIGTASRVVLEIGKVKVRSCFFVMPDLDHPILLGRSFLSRTEIVILNKHDGTMFLVLCDPVCGNYEVITCKNTGLRSIRNRPNLDSFTIEESEEERKRLGGDEFEEERSPEALTLSLTNIGDAMDIVSTYGMADMEVVEALREKVMEQMGEGEVELVEGHERSIGGIYLLANALLQDEVARIGDQRQGENENVVHKGEDDDFEEGEIKEAFRTEEYDGIYLELGMLLSLEMRERDACEFVASLVRSTLDTNFWAAMPRGRGGAGPVETPLGVTRQGTQMRARREDRSPIYIGDNVKLFMVGFKRHGHEFGWDSRRLLQEVQGAGEWAQPLANFVRESLTWQDFERKMEGLHPSPLGRDGQPIRFDVTNLWEFLKGYDEFADSINEPPSQRKELERQDKEMEAMKTEVEKAWGGNEAIRQVNQTLNKVNDNLRAYLQIQQNTFQVKEAKWEKRIMDLEAKCAQQAPTAVVDWTEVQRFEIRKQPAKEVFKCQKVEVRANEQKDEEIPLLDKEMLQTEDALARMKSGAGGFEWRMPTVLAHEARPPSEDAMDEAALSMTQEETVGRQEVQESVGQAMAEAEEREEREVSQKTPPSQDMPLVAGGTCTVQYLRRWHPKGTRDERELTKILRNPTRIEEWKNKDAAELFRLYRGAKSFQKKLTRSYLRRLVSRTIKNATGWVMGAHVNVKLKYNDRVKVVEVRKLTNDKLLELDLPTCMMRRARSKLKIVWTSNPTVSDLLHNQKTFAHADVCTCTCAGLPYPRIGDHVRFRLQELGDIDPTLCNAKNVPRASLPNRSKLLQEEIEEAFGTWQNQGAKMIQISEHEAERCMMNNNNTDTRFLDVTTVMKLRERLDGLICTPLDRNTGETLVLCPLLYHEAMMTTFVCNTGNRIMDCDESTILAMMKADVGVHDLRGFVKMEKKGTLDRAYVQPNHKDLDRYRPICPSYCEPTVRTSRVAAKALNHVLFAMPESWHFNTKAGSDLVPRIDKINKKIQKIRRGDSLVSSMSYDIKDMFSKLPHENIMEALNWIIDYFVSKGKRMVRVNPRGKGSSFGQTTGADHWQTIDLETLKRFVEFDLKHTYTTATGVILKQEVGIPMGKSTSPPLACIMCAYAAVNFISSLGHARSKVFGIRLIDDVSLITVTKKDDKENANHIREQFEHCYPSNLTLKRTDDGGGKWEFLGLEMRQRNTFPYVESVQLSKNERSVWTDEGLEFKNGQSYRSWGSKGHKSAVITSRLHRIDRNTTVRSEFPDRVLTVSRELRLMEFPTEFFLRVLKRFATGREPIWQHIWTWLSSDVSFCF</sequence>
<organism evidence="3 4">
    <name type="scientific">Chara braunii</name>
    <name type="common">Braun's stonewort</name>
    <dbReference type="NCBI Taxonomy" id="69332"/>
    <lineage>
        <taxon>Eukaryota</taxon>
        <taxon>Viridiplantae</taxon>
        <taxon>Streptophyta</taxon>
        <taxon>Charophyceae</taxon>
        <taxon>Charales</taxon>
        <taxon>Characeae</taxon>
        <taxon>Chara</taxon>
    </lineage>
</organism>
<dbReference type="EMBL" id="BFEA01000386">
    <property type="protein sequence ID" value="GBG81783.1"/>
    <property type="molecule type" value="Genomic_DNA"/>
</dbReference>
<proteinExistence type="predicted"/>
<gene>
    <name evidence="3" type="ORF">CBR_g33961</name>
</gene>
<feature type="compositionally biased region" description="Acidic residues" evidence="1">
    <location>
        <begin position="44"/>
        <end position="53"/>
    </location>
</feature>
<dbReference type="PROSITE" id="PS50878">
    <property type="entry name" value="RT_POL"/>
    <property type="match status" value="1"/>
</dbReference>
<dbReference type="InterPro" id="IPR021109">
    <property type="entry name" value="Peptidase_aspartic_dom_sf"/>
</dbReference>
<evidence type="ECO:0000259" key="2">
    <source>
        <dbReference type="PROSITE" id="PS50878"/>
    </source>
</evidence>
<feature type="region of interest" description="Disordered" evidence="1">
    <location>
        <begin position="785"/>
        <end position="810"/>
    </location>
</feature>
<evidence type="ECO:0000313" key="3">
    <source>
        <dbReference type="EMBL" id="GBG81783.1"/>
    </source>
</evidence>
<keyword evidence="4" id="KW-1185">Reference proteome</keyword>
<feature type="region of interest" description="Disordered" evidence="1">
    <location>
        <begin position="1"/>
        <end position="86"/>
    </location>
</feature>
<reference evidence="3 4" key="1">
    <citation type="journal article" date="2018" name="Cell">
        <title>The Chara Genome: Secondary Complexity and Implications for Plant Terrestrialization.</title>
        <authorList>
            <person name="Nishiyama T."/>
            <person name="Sakayama H."/>
            <person name="Vries J.D."/>
            <person name="Buschmann H."/>
            <person name="Saint-Marcoux D."/>
            <person name="Ullrich K.K."/>
            <person name="Haas F.B."/>
            <person name="Vanderstraeten L."/>
            <person name="Becker D."/>
            <person name="Lang D."/>
            <person name="Vosolsobe S."/>
            <person name="Rombauts S."/>
            <person name="Wilhelmsson P.K.I."/>
            <person name="Janitza P."/>
            <person name="Kern R."/>
            <person name="Heyl A."/>
            <person name="Rumpler F."/>
            <person name="Villalobos L.I.A.C."/>
            <person name="Clay J.M."/>
            <person name="Skokan R."/>
            <person name="Toyoda A."/>
            <person name="Suzuki Y."/>
            <person name="Kagoshima H."/>
            <person name="Schijlen E."/>
            <person name="Tajeshwar N."/>
            <person name="Catarino B."/>
            <person name="Hetherington A.J."/>
            <person name="Saltykova A."/>
            <person name="Bonnot C."/>
            <person name="Breuninger H."/>
            <person name="Symeonidi A."/>
            <person name="Radhakrishnan G.V."/>
            <person name="Van Nieuwerburgh F."/>
            <person name="Deforce D."/>
            <person name="Chang C."/>
            <person name="Karol K.G."/>
            <person name="Hedrich R."/>
            <person name="Ulvskov P."/>
            <person name="Glockner G."/>
            <person name="Delwiche C.F."/>
            <person name="Petrasek J."/>
            <person name="Van de Peer Y."/>
            <person name="Friml J."/>
            <person name="Beilby M."/>
            <person name="Dolan L."/>
            <person name="Kohara Y."/>
            <person name="Sugano S."/>
            <person name="Fujiyama A."/>
            <person name="Delaux P.-M."/>
            <person name="Quint M."/>
            <person name="TheiBen G."/>
            <person name="Hagemann M."/>
            <person name="Harholt J."/>
            <person name="Dunand C."/>
            <person name="Zachgo S."/>
            <person name="Langdale J."/>
            <person name="Maumus F."/>
            <person name="Straeten D.V.D."/>
            <person name="Gould S.B."/>
            <person name="Rensing S.A."/>
        </authorList>
    </citation>
    <scope>NUCLEOTIDE SEQUENCE [LARGE SCALE GENOMIC DNA]</scope>
    <source>
        <strain evidence="3 4">S276</strain>
    </source>
</reference>
<dbReference type="SUPFAM" id="SSF50630">
    <property type="entry name" value="Acid proteases"/>
    <property type="match status" value="1"/>
</dbReference>
<comment type="caution">
    <text evidence="3">The sequence shown here is derived from an EMBL/GenBank/DDBJ whole genome shotgun (WGS) entry which is preliminary data.</text>
</comment>
<feature type="region of interest" description="Disordered" evidence="1">
    <location>
        <begin position="297"/>
        <end position="316"/>
    </location>
</feature>
<dbReference type="Proteomes" id="UP000265515">
    <property type="component" value="Unassembled WGS sequence"/>
</dbReference>
<dbReference type="CDD" id="cd00303">
    <property type="entry name" value="retropepsin_like"/>
    <property type="match status" value="1"/>
</dbReference>
<feature type="compositionally biased region" description="Low complexity" evidence="1">
    <location>
        <begin position="1"/>
        <end position="17"/>
    </location>
</feature>
<dbReference type="Pfam" id="PF13975">
    <property type="entry name" value="gag-asp_proteas"/>
    <property type="match status" value="1"/>
</dbReference>